<sequence>MGISVLIQSTLRNNLTGRDGVSITKALRAIPTASIRTVDKTGAFLPAVGNLIEVQDDLGGPTVTLFGGSINEVERIRRRTSIATLETNCSCVGKADRLERRLAGYYEYTGKTGGYILGQMVANSLSGDIDIASPSGIAAGPVIDSLVWDYPTCKDAADSVCNLTGYEYYVKPDGTFSYFQTSSNACPVSITTGANVNKITTRETREDFCNRVTIKVANALRDPETENFTGDGVATSFNVTNPIAQAPDIFIGSPAVAQTVGIIDVDTGKDWYWQEGSTEIRQDSGATVISSGVSIMVTYVGTESILVSAANTTSISDRATAESNSGIYHKLLTLDTKLTRANAQAVADAYVDRYSELSVVMVFETDTLLEPDCINIEPGQTLTVSLTGYQCAGTYLVRSVTLQSRLNDQHEARWAVRVEAVSGPVLRNYVDVFRDLSGGGGSVSGSSSIASAGSGAGVYVYEPAKLTANTTITAPVPATKGATMVVFIKQGAGPYSISFDPDQFAQIVNTSIPAVEDMEIAFPFVGRADGLWWPMSFAREMS</sequence>
<name>A0A6J5PB84_9CAUD</name>
<proteinExistence type="predicted"/>
<evidence type="ECO:0000313" key="1">
    <source>
        <dbReference type="EMBL" id="CAB4166701.1"/>
    </source>
</evidence>
<accession>A0A6J5PB84</accession>
<reference evidence="1" key="1">
    <citation type="submission" date="2020-04" db="EMBL/GenBank/DDBJ databases">
        <authorList>
            <person name="Chiriac C."/>
            <person name="Salcher M."/>
            <person name="Ghai R."/>
            <person name="Kavagutti S V."/>
        </authorList>
    </citation>
    <scope>NUCLEOTIDE SEQUENCE</scope>
</reference>
<organism evidence="1">
    <name type="scientific">uncultured Caudovirales phage</name>
    <dbReference type="NCBI Taxonomy" id="2100421"/>
    <lineage>
        <taxon>Viruses</taxon>
        <taxon>Duplodnaviria</taxon>
        <taxon>Heunggongvirae</taxon>
        <taxon>Uroviricota</taxon>
        <taxon>Caudoviricetes</taxon>
        <taxon>Peduoviridae</taxon>
        <taxon>Maltschvirus</taxon>
        <taxon>Maltschvirus maltsch</taxon>
    </lineage>
</organism>
<gene>
    <name evidence="1" type="ORF">UFOVP836_50</name>
</gene>
<dbReference type="EMBL" id="LR796794">
    <property type="protein sequence ID" value="CAB4166701.1"/>
    <property type="molecule type" value="Genomic_DNA"/>
</dbReference>
<protein>
    <submittedName>
        <fullName evidence="1">Uncharacterized protein</fullName>
    </submittedName>
</protein>